<keyword evidence="2 3" id="KW-0040">ANK repeat</keyword>
<dbReference type="PROSITE" id="PS50088">
    <property type="entry name" value="ANK_REPEAT"/>
    <property type="match status" value="2"/>
</dbReference>
<feature type="region of interest" description="Disordered" evidence="4">
    <location>
        <begin position="126"/>
        <end position="147"/>
    </location>
</feature>
<dbReference type="SMART" id="SM00248">
    <property type="entry name" value="ANK"/>
    <property type="match status" value="5"/>
</dbReference>
<name>A0A8I6THU4_CIMLE</name>
<dbReference type="PANTHER" id="PTHR46680:SF3">
    <property type="entry name" value="NF-KAPPA-B INHIBITOR CACTUS"/>
    <property type="match status" value="1"/>
</dbReference>
<evidence type="ECO:0000313" key="5">
    <source>
        <dbReference type="EnsemblMetazoa" id="XP_014250256.1"/>
    </source>
</evidence>
<evidence type="ECO:0000313" key="6">
    <source>
        <dbReference type="Proteomes" id="UP000494040"/>
    </source>
</evidence>
<dbReference type="SUPFAM" id="SSF48403">
    <property type="entry name" value="Ankyrin repeat"/>
    <property type="match status" value="1"/>
</dbReference>
<evidence type="ECO:0000256" key="1">
    <source>
        <dbReference type="ARBA" id="ARBA00022737"/>
    </source>
</evidence>
<feature type="region of interest" description="Disordered" evidence="4">
    <location>
        <begin position="371"/>
        <end position="396"/>
    </location>
</feature>
<dbReference type="PRINTS" id="PR01415">
    <property type="entry name" value="ANKYRIN"/>
</dbReference>
<dbReference type="EnsemblMetazoa" id="XM_014394770.2">
    <property type="protein sequence ID" value="XP_014250256.1"/>
    <property type="gene ID" value="LOC106667081"/>
</dbReference>
<dbReference type="GO" id="GO:0071356">
    <property type="term" value="P:cellular response to tumor necrosis factor"/>
    <property type="evidence" value="ECO:0007669"/>
    <property type="project" value="TreeGrafter"/>
</dbReference>
<keyword evidence="6" id="KW-1185">Reference proteome</keyword>
<dbReference type="CTD" id="34969"/>
<feature type="compositionally biased region" description="Acidic residues" evidence="4">
    <location>
        <begin position="372"/>
        <end position="389"/>
    </location>
</feature>
<evidence type="ECO:0000256" key="4">
    <source>
        <dbReference type="SAM" id="MobiDB-lite"/>
    </source>
</evidence>
<dbReference type="GO" id="GO:0051059">
    <property type="term" value="F:NF-kappaB binding"/>
    <property type="evidence" value="ECO:0007669"/>
    <property type="project" value="TreeGrafter"/>
</dbReference>
<dbReference type="KEGG" id="clec:106667081"/>
<dbReference type="GO" id="GO:0005829">
    <property type="term" value="C:cytosol"/>
    <property type="evidence" value="ECO:0007669"/>
    <property type="project" value="TreeGrafter"/>
</dbReference>
<dbReference type="PROSITE" id="PS50297">
    <property type="entry name" value="ANK_REP_REGION"/>
    <property type="match status" value="2"/>
</dbReference>
<feature type="repeat" description="ANK" evidence="3">
    <location>
        <begin position="193"/>
        <end position="225"/>
    </location>
</feature>
<accession>A0A8I6THU4</accession>
<feature type="repeat" description="ANK" evidence="3">
    <location>
        <begin position="280"/>
        <end position="312"/>
    </location>
</feature>
<dbReference type="InterPro" id="IPR051070">
    <property type="entry name" value="NF-kappa-B_inhibitor"/>
</dbReference>
<organism evidence="5 6">
    <name type="scientific">Cimex lectularius</name>
    <name type="common">Bed bug</name>
    <name type="synonym">Acanthia lectularia</name>
    <dbReference type="NCBI Taxonomy" id="79782"/>
    <lineage>
        <taxon>Eukaryota</taxon>
        <taxon>Metazoa</taxon>
        <taxon>Ecdysozoa</taxon>
        <taxon>Arthropoda</taxon>
        <taxon>Hexapoda</taxon>
        <taxon>Insecta</taxon>
        <taxon>Pterygota</taxon>
        <taxon>Neoptera</taxon>
        <taxon>Paraneoptera</taxon>
        <taxon>Hemiptera</taxon>
        <taxon>Heteroptera</taxon>
        <taxon>Panheteroptera</taxon>
        <taxon>Cimicomorpha</taxon>
        <taxon>Cimicidae</taxon>
        <taxon>Cimex</taxon>
    </lineage>
</organism>
<dbReference type="InterPro" id="IPR036770">
    <property type="entry name" value="Ankyrin_rpt-contain_sf"/>
</dbReference>
<dbReference type="OrthoDB" id="20727at2759"/>
<dbReference type="Gene3D" id="1.25.40.20">
    <property type="entry name" value="Ankyrin repeat-containing domain"/>
    <property type="match status" value="1"/>
</dbReference>
<protein>
    <recommendedName>
        <fullName evidence="7">Cactus</fullName>
    </recommendedName>
</protein>
<sequence>MSLTQLVSSVPRRKPGVPNVYRKLWRFTINHTIADPEIISTSYNQIGRQKSEADPKDLHDSGFLSGVNIQSETFASGEITPPGNAERQNPEQTQLDRECEFKKEAYMRIDSGVDVGLSDQLSDLNIEDQNDLDKPTTTRGRKDDTPPWKLYFQQDDEGDTQLHVAIIQGSVEVAFSLIRMVPSPLYLDLRNDVTQTALHLAVLTSQPRIVRRLVCAGANTRIVDKSGNTPLHLATACGDLLCVRALTEQVTVAEVSAAQLRYVPEPRQPHPPELDVFNYDGLSCIHIALLARELVIMKHLVGFGADIDAREYKSGRTCLHLAVELGDEKLASVLLQDLRADPQVSNYAGETPYQSARRNSSFLQALVAAGAPEEDEYFSSEESDDDDPDMMSYDAGYRSNGVFVDATA</sequence>
<dbReference type="Pfam" id="PF12796">
    <property type="entry name" value="Ank_2"/>
    <property type="match status" value="1"/>
</dbReference>
<proteinExistence type="predicted"/>
<evidence type="ECO:0000256" key="3">
    <source>
        <dbReference type="PROSITE-ProRule" id="PRU00023"/>
    </source>
</evidence>
<feature type="region of interest" description="Disordered" evidence="4">
    <location>
        <begin position="74"/>
        <end position="95"/>
    </location>
</feature>
<dbReference type="RefSeq" id="XP_014250256.1">
    <property type="nucleotide sequence ID" value="XM_014394770.2"/>
</dbReference>
<reference evidence="5" key="1">
    <citation type="submission" date="2022-01" db="UniProtKB">
        <authorList>
            <consortium name="EnsemblMetazoa"/>
        </authorList>
    </citation>
    <scope>IDENTIFICATION</scope>
</reference>
<dbReference type="PANTHER" id="PTHR46680">
    <property type="entry name" value="NF-KAPPA-B INHIBITOR ALPHA"/>
    <property type="match status" value="1"/>
</dbReference>
<feature type="compositionally biased region" description="Basic and acidic residues" evidence="4">
    <location>
        <begin position="131"/>
        <end position="146"/>
    </location>
</feature>
<dbReference type="Pfam" id="PF00023">
    <property type="entry name" value="Ank"/>
    <property type="match status" value="1"/>
</dbReference>
<dbReference type="AlphaFoldDB" id="A0A8I6THU4"/>
<evidence type="ECO:0000256" key="2">
    <source>
        <dbReference type="ARBA" id="ARBA00023043"/>
    </source>
</evidence>
<dbReference type="GeneID" id="106667081"/>
<dbReference type="Proteomes" id="UP000494040">
    <property type="component" value="Unassembled WGS sequence"/>
</dbReference>
<evidence type="ECO:0008006" key="7">
    <source>
        <dbReference type="Google" id="ProtNLM"/>
    </source>
</evidence>
<dbReference type="InterPro" id="IPR002110">
    <property type="entry name" value="Ankyrin_rpt"/>
</dbReference>
<keyword evidence="1" id="KW-0677">Repeat</keyword>
<dbReference type="OMA" id="PWELYFQ"/>